<dbReference type="Proteomes" id="UP000572680">
    <property type="component" value="Unassembled WGS sequence"/>
</dbReference>
<feature type="transmembrane region" description="Helical" evidence="2">
    <location>
        <begin position="17"/>
        <end position="39"/>
    </location>
</feature>
<feature type="transmembrane region" description="Helical" evidence="2">
    <location>
        <begin position="72"/>
        <end position="95"/>
    </location>
</feature>
<accession>A0A7W3LMH4</accession>
<dbReference type="Pfam" id="PF01833">
    <property type="entry name" value="TIG"/>
    <property type="match status" value="1"/>
</dbReference>
<dbReference type="InterPro" id="IPR013783">
    <property type="entry name" value="Ig-like_fold"/>
</dbReference>
<feature type="region of interest" description="Disordered" evidence="1">
    <location>
        <begin position="243"/>
        <end position="264"/>
    </location>
</feature>
<feature type="domain" description="IPT/TIG" evidence="3">
    <location>
        <begin position="187"/>
        <end position="262"/>
    </location>
</feature>
<dbReference type="EMBL" id="JACJIA010000003">
    <property type="protein sequence ID" value="MBA8950854.1"/>
    <property type="molecule type" value="Genomic_DNA"/>
</dbReference>
<dbReference type="AlphaFoldDB" id="A0A7W3LMH4"/>
<gene>
    <name evidence="4" type="ORF">HNR61_002485</name>
</gene>
<dbReference type="GO" id="GO:0005975">
    <property type="term" value="P:carbohydrate metabolic process"/>
    <property type="evidence" value="ECO:0007669"/>
    <property type="project" value="UniProtKB-ARBA"/>
</dbReference>
<reference evidence="4 5" key="1">
    <citation type="submission" date="2020-08" db="EMBL/GenBank/DDBJ databases">
        <title>Genomic Encyclopedia of Type Strains, Phase IV (KMG-IV): sequencing the most valuable type-strain genomes for metagenomic binning, comparative biology and taxonomic classification.</title>
        <authorList>
            <person name="Goeker M."/>
        </authorList>
    </citation>
    <scope>NUCLEOTIDE SEQUENCE [LARGE SCALE GENOMIC DNA]</scope>
    <source>
        <strain evidence="4 5">DSM 44197</strain>
    </source>
</reference>
<evidence type="ECO:0000313" key="4">
    <source>
        <dbReference type="EMBL" id="MBA8950854.1"/>
    </source>
</evidence>
<dbReference type="InterPro" id="IPR002909">
    <property type="entry name" value="IPT_dom"/>
</dbReference>
<dbReference type="SUPFAM" id="SSF81296">
    <property type="entry name" value="E set domains"/>
    <property type="match status" value="1"/>
</dbReference>
<evidence type="ECO:0000256" key="2">
    <source>
        <dbReference type="SAM" id="Phobius"/>
    </source>
</evidence>
<dbReference type="InterPro" id="IPR014756">
    <property type="entry name" value="Ig_E-set"/>
</dbReference>
<keyword evidence="2" id="KW-0812">Transmembrane</keyword>
<protein>
    <recommendedName>
        <fullName evidence="3">IPT/TIG domain-containing protein</fullName>
    </recommendedName>
</protein>
<feature type="transmembrane region" description="Helical" evidence="2">
    <location>
        <begin position="107"/>
        <end position="128"/>
    </location>
</feature>
<organism evidence="4 5">
    <name type="scientific">Actinomadura namibiensis</name>
    <dbReference type="NCBI Taxonomy" id="182080"/>
    <lineage>
        <taxon>Bacteria</taxon>
        <taxon>Bacillati</taxon>
        <taxon>Actinomycetota</taxon>
        <taxon>Actinomycetes</taxon>
        <taxon>Streptosporangiales</taxon>
        <taxon>Thermomonosporaceae</taxon>
        <taxon>Actinomadura</taxon>
    </lineage>
</organism>
<evidence type="ECO:0000313" key="5">
    <source>
        <dbReference type="Proteomes" id="UP000572680"/>
    </source>
</evidence>
<keyword evidence="2" id="KW-1133">Transmembrane helix</keyword>
<dbReference type="PROSITE" id="PS50524">
    <property type="entry name" value="RDRP_DSRNA_BIR"/>
    <property type="match status" value="1"/>
</dbReference>
<evidence type="ECO:0000259" key="3">
    <source>
        <dbReference type="Pfam" id="PF01833"/>
    </source>
</evidence>
<sequence>MGIESPVGSGFARTRDIVAVAGLLVVLVVGLLVVLVQVWPPPLPASAAAQPERVPAVRVDLFGWTARVSREASLFVVVLAAGAVGATVHAMRSLFWYVGNRSLRRSWLMMYLFLPFTGALLALVVYLVLRGGLTSPTGGSTDVNPYGMAAIAALVGLFSRETSEKLRAVFATLLAPAQAGRDQALPPQVHSVEPASGPVGTEVLVRGSGLRSATAVRFGGADAPAAEVTDDSVRATVPVGATSGRPTVLTPAGSATGPADFTVE</sequence>
<dbReference type="Gene3D" id="2.60.40.10">
    <property type="entry name" value="Immunoglobulins"/>
    <property type="match status" value="1"/>
</dbReference>
<comment type="caution">
    <text evidence="4">The sequence shown here is derived from an EMBL/GenBank/DDBJ whole genome shotgun (WGS) entry which is preliminary data.</text>
</comment>
<proteinExistence type="predicted"/>
<name>A0A7W3LMH4_ACTNM</name>
<keyword evidence="5" id="KW-1185">Reference proteome</keyword>
<dbReference type="RefSeq" id="WP_182843273.1">
    <property type="nucleotide sequence ID" value="NZ_BAAALP010000039.1"/>
</dbReference>
<keyword evidence="2" id="KW-0472">Membrane</keyword>
<evidence type="ECO:0000256" key="1">
    <source>
        <dbReference type="SAM" id="MobiDB-lite"/>
    </source>
</evidence>